<evidence type="ECO:0000256" key="1">
    <source>
        <dbReference type="SAM" id="MobiDB-lite"/>
    </source>
</evidence>
<dbReference type="PANTHER" id="PTHR16155">
    <property type="entry name" value="DED DOMAIN-CONTAINING PROTEIN"/>
    <property type="match status" value="1"/>
</dbReference>
<dbReference type="Ensembl" id="ENSPFOT00000012858.2">
    <property type="protein sequence ID" value="ENSPFOP00000012841.2"/>
    <property type="gene ID" value="ENSPFOG00000012841.2"/>
</dbReference>
<dbReference type="OMA" id="EGHFEHK"/>
<dbReference type="PANTHER" id="PTHR16155:SF20">
    <property type="entry name" value="STERILE ALPHA MOTIF DOMAIN-CONTAINING PROTEIN 9-LIKE"/>
    <property type="match status" value="1"/>
</dbReference>
<evidence type="ECO:0008006" key="4">
    <source>
        <dbReference type="Google" id="ProtNLM"/>
    </source>
</evidence>
<evidence type="ECO:0000313" key="2">
    <source>
        <dbReference type="Ensembl" id="ENSPFOP00000012841.2"/>
    </source>
</evidence>
<protein>
    <recommendedName>
        <fullName evidence="4">Schlafen AlbA-2 domain-containing protein</fullName>
    </recommendedName>
</protein>
<dbReference type="EMBL" id="AYCK01004766">
    <property type="status" value="NOT_ANNOTATED_CDS"/>
    <property type="molecule type" value="Genomic_DNA"/>
</dbReference>
<evidence type="ECO:0000313" key="3">
    <source>
        <dbReference type="Proteomes" id="UP000028760"/>
    </source>
</evidence>
<keyword evidence="3" id="KW-1185">Reference proteome</keyword>
<dbReference type="eggNOG" id="ENOG502QVP5">
    <property type="taxonomic scope" value="Eukaryota"/>
</dbReference>
<dbReference type="Proteomes" id="UP000028760">
    <property type="component" value="Unassembled WGS sequence"/>
</dbReference>
<reference evidence="3" key="1">
    <citation type="submission" date="2013-10" db="EMBL/GenBank/DDBJ databases">
        <authorList>
            <person name="Schartl M."/>
            <person name="Warren W."/>
        </authorList>
    </citation>
    <scope>NUCLEOTIDE SEQUENCE [LARGE SCALE GENOMIC DNA]</scope>
    <source>
        <strain evidence="3">female</strain>
    </source>
</reference>
<dbReference type="GeneTree" id="ENSGT00390000013973"/>
<reference evidence="2" key="3">
    <citation type="submission" date="2025-09" db="UniProtKB">
        <authorList>
            <consortium name="Ensembl"/>
        </authorList>
    </citation>
    <scope>IDENTIFICATION</scope>
</reference>
<dbReference type="GO" id="GO:0005737">
    <property type="term" value="C:cytoplasm"/>
    <property type="evidence" value="ECO:0007669"/>
    <property type="project" value="TreeGrafter"/>
</dbReference>
<reference evidence="2" key="2">
    <citation type="submission" date="2025-08" db="UniProtKB">
        <authorList>
            <consortium name="Ensembl"/>
        </authorList>
    </citation>
    <scope>IDENTIFICATION</scope>
</reference>
<feature type="region of interest" description="Disordered" evidence="1">
    <location>
        <begin position="162"/>
        <end position="199"/>
    </location>
</feature>
<organism evidence="2 3">
    <name type="scientific">Poecilia formosa</name>
    <name type="common">Amazon molly</name>
    <name type="synonym">Limia formosa</name>
    <dbReference type="NCBI Taxonomy" id="48698"/>
    <lineage>
        <taxon>Eukaryota</taxon>
        <taxon>Metazoa</taxon>
        <taxon>Chordata</taxon>
        <taxon>Craniata</taxon>
        <taxon>Vertebrata</taxon>
        <taxon>Euteleostomi</taxon>
        <taxon>Actinopterygii</taxon>
        <taxon>Neopterygii</taxon>
        <taxon>Teleostei</taxon>
        <taxon>Neoteleostei</taxon>
        <taxon>Acanthomorphata</taxon>
        <taxon>Ovalentaria</taxon>
        <taxon>Atherinomorphae</taxon>
        <taxon>Cyprinodontiformes</taxon>
        <taxon>Poeciliidae</taxon>
        <taxon>Poeciliinae</taxon>
        <taxon>Poecilia</taxon>
    </lineage>
</organism>
<accession>A0A087Y488</accession>
<proteinExistence type="predicted"/>
<dbReference type="STRING" id="48698.ENSPFOP00000012841"/>
<sequence length="1391" mass="159662">YPFGRYHDTFRYVEGSVLDVPESGASDFIEPCHEFKGFYRTPEENQLEKFTTEVIWFAAACMNSRTNGTIHFGIGDKQDYVHGQVVGVAVDDKEKYLNGLKKAIGDYFEYKHKDVAQMCIKPPRFVEVLNRNTTSSHEFVIEVDIEPQYAICEENIFHTYGTKKGTKTKGTESQPPKSLYIRDGGSSRNLLVPASSKPRSEYNQFVDKMPQLSQHRKEAEEKHFKRIKSTTQGSRLTQIITGGASSLDKSNFEHYVIIANKSHPSHFENLGFLAELKPAAVLDFDPESAKQGLQTYFQKQSTVSSHLPAKYKIMESAAKLELPKSTSWVFCNGGIEEEEPSEVDQWLMEKGASIRDVISFLCRRDVLPNKRFLVIFLLLSAVREEMDPLVETFRMFLQELREPGQILCICDNENTFISWRDLIEAKCRVDISDRCISELSFAEVNGTVLSLWSENRRAKRFLPCGGESKVPLEKRFEQTLNTLEILCVNQCEGGNEDRAAIEENFYRGGKVSWWNFYFSELPGSIPFIKRVQFDYIMNTVIPDLCSLPKACVLFNLLHLPGCGGTTLAMHVLWALRDKYRCAVLREKSDFSSVADHVIQLLMYQYDEQTPRGPVLLMIDDFEDMEKVEELQFAIETQCTEKDIQAAKVILLNCMRSESNAVTELTTDTVFIGNNLSDKELKLFEVKLKEIKEKHCDFETFYGFMIMKENFNAEYIEGVVRNTLKNFDMDKKNAQLFAVLVLLRVYCKYSSLSWSLCLHVLGHSVPVCGDLRIGDVFGEFSSFISFCWDQDKVKYIAVQIRYSIIARQCLEEIRRTHKVTKAKITKFLLTTDQLYEYTQGRDNLFQYVHDILVKRFSSSEEVSQFSLLIQQIAEETPGQEEIVLTNAAKRLENDAVVSQLLARYYYLKKKDFTVAKAWAKEAMGLSEGNSYIADTSAQVFKHELKNEISNCKEGEFMSPEKLEIALKMAQSAMEAFRKTQALAKKESLYRNKIKTNNQHINMSGFLGEIQVGVLILGLLEKTPVPSLDDVRRDIMSEFLSGNITIESLKRKDPQYNKNRSYYEILQQFEDMLCNLKKRMKFNFDHLDRMQVNLGTITGVKNNREQVARKEISGCFDRYTQAFCEIKSEHLLKKNNFNLQPHQARQFLEKEKADSFSGILDCLTKDISTEKIKEIARQYNFICQSKHNPKTVEIINMIYANVVLGCVQPKSAAVPYEHLLRVLSALLKETHQPEEDFSLFFIAVVLLWPTSEHEVNTQLGPCISQLKTSYFDQMEEVFNGKRPIVHFLLGKKSNYEKLLQIKAIQSCITGTEEQFVSQWRNGKIWKDEKVRDLLKRVIGRVKGSVILADNCKGLRLEVIPLFRSQISGLDGWKVSFFIGFSMKGPLALGIERV</sequence>
<name>A0A087Y488_POEFO</name>